<evidence type="ECO:0000256" key="1">
    <source>
        <dbReference type="SAM" id="MobiDB-lite"/>
    </source>
</evidence>
<dbReference type="EMBL" id="CAJJDM010000011">
    <property type="protein sequence ID" value="CAD8050256.1"/>
    <property type="molecule type" value="Genomic_DNA"/>
</dbReference>
<dbReference type="OMA" id="KSKEYFT"/>
<name>A0A8S1KBG9_PARPR</name>
<proteinExistence type="predicted"/>
<gene>
    <name evidence="2" type="ORF">PPRIM_AZ9-3.1.T0140399</name>
</gene>
<reference evidence="2" key="1">
    <citation type="submission" date="2021-01" db="EMBL/GenBank/DDBJ databases">
        <authorList>
            <consortium name="Genoscope - CEA"/>
            <person name="William W."/>
        </authorList>
    </citation>
    <scope>NUCLEOTIDE SEQUENCE</scope>
</reference>
<dbReference type="AlphaFoldDB" id="A0A8S1KBG9"/>
<keyword evidence="3" id="KW-1185">Reference proteome</keyword>
<protein>
    <submittedName>
        <fullName evidence="2">Uncharacterized protein</fullName>
    </submittedName>
</protein>
<sequence length="170" mass="20157">MKKNNRRKQTLEQQEDQQRKKTKLEILDADQHISKYNNNLDNLIDIFTRYEREDDFTQNLMTTSKLQKIQKIHDLSLDNFKNESFTFGPIIENGDFLQGDKIQKIVSVKKSFLNGRLIATIQWRPRSNGTIPKSKEYFTTEVAKYAPKELIKYYKSRMVTTTIIEQQQDC</sequence>
<evidence type="ECO:0000313" key="2">
    <source>
        <dbReference type="EMBL" id="CAD8050256.1"/>
    </source>
</evidence>
<comment type="caution">
    <text evidence="2">The sequence shown here is derived from an EMBL/GenBank/DDBJ whole genome shotgun (WGS) entry which is preliminary data.</text>
</comment>
<evidence type="ECO:0000313" key="3">
    <source>
        <dbReference type="Proteomes" id="UP000688137"/>
    </source>
</evidence>
<feature type="region of interest" description="Disordered" evidence="1">
    <location>
        <begin position="1"/>
        <end position="20"/>
    </location>
</feature>
<organism evidence="2 3">
    <name type="scientific">Paramecium primaurelia</name>
    <dbReference type="NCBI Taxonomy" id="5886"/>
    <lineage>
        <taxon>Eukaryota</taxon>
        <taxon>Sar</taxon>
        <taxon>Alveolata</taxon>
        <taxon>Ciliophora</taxon>
        <taxon>Intramacronucleata</taxon>
        <taxon>Oligohymenophorea</taxon>
        <taxon>Peniculida</taxon>
        <taxon>Parameciidae</taxon>
        <taxon>Paramecium</taxon>
    </lineage>
</organism>
<dbReference type="Proteomes" id="UP000688137">
    <property type="component" value="Unassembled WGS sequence"/>
</dbReference>
<accession>A0A8S1KBG9</accession>